<evidence type="ECO:0000313" key="2">
    <source>
        <dbReference type="Proteomes" id="UP000237347"/>
    </source>
</evidence>
<dbReference type="Proteomes" id="UP000237347">
    <property type="component" value="Unassembled WGS sequence"/>
</dbReference>
<keyword evidence="2" id="KW-1185">Reference proteome</keyword>
<protein>
    <submittedName>
        <fullName evidence="1">Uncharacterized protein</fullName>
    </submittedName>
</protein>
<sequence length="161" mass="18327">MCAIKEVTVVSDDQTSKQLKPNHVEVEVISFDSIEVSELPTNKSSGFLEPINPGITRTNFIKWIGPVIFSARKKYWQMSPKNLSPRSMMINPLNPKCFQALTLTFPEIISEDSSSRFQVLDGFPILYKRAKAKLLEAQANCQPELLIIRPSAQWYACEEEY</sequence>
<dbReference type="EMBL" id="PKMF04000931">
    <property type="protein sequence ID" value="KAK7816568.1"/>
    <property type="molecule type" value="Genomic_DNA"/>
</dbReference>
<comment type="caution">
    <text evidence="1">The sequence shown here is derived from an EMBL/GenBank/DDBJ whole genome shotgun (WGS) entry which is preliminary data.</text>
</comment>
<evidence type="ECO:0000313" key="1">
    <source>
        <dbReference type="EMBL" id="KAK7816568.1"/>
    </source>
</evidence>
<accession>A0AAW0IQV1</accession>
<reference evidence="1 2" key="1">
    <citation type="journal article" date="2018" name="Sci. Data">
        <title>The draft genome sequence of cork oak.</title>
        <authorList>
            <person name="Ramos A.M."/>
            <person name="Usie A."/>
            <person name="Barbosa P."/>
            <person name="Barros P.M."/>
            <person name="Capote T."/>
            <person name="Chaves I."/>
            <person name="Simoes F."/>
            <person name="Abreu I."/>
            <person name="Carrasquinho I."/>
            <person name="Faro C."/>
            <person name="Guimaraes J.B."/>
            <person name="Mendonca D."/>
            <person name="Nobrega F."/>
            <person name="Rodrigues L."/>
            <person name="Saibo N.J.M."/>
            <person name="Varela M.C."/>
            <person name="Egas C."/>
            <person name="Matos J."/>
            <person name="Miguel C.M."/>
            <person name="Oliveira M.M."/>
            <person name="Ricardo C.P."/>
            <person name="Goncalves S."/>
        </authorList>
    </citation>
    <scope>NUCLEOTIDE SEQUENCE [LARGE SCALE GENOMIC DNA]</scope>
    <source>
        <strain evidence="2">cv. HL8</strain>
    </source>
</reference>
<gene>
    <name evidence="1" type="ORF">CFP56_043910</name>
</gene>
<dbReference type="AlphaFoldDB" id="A0AAW0IQV1"/>
<proteinExistence type="predicted"/>
<organism evidence="1 2">
    <name type="scientific">Quercus suber</name>
    <name type="common">Cork oak</name>
    <dbReference type="NCBI Taxonomy" id="58331"/>
    <lineage>
        <taxon>Eukaryota</taxon>
        <taxon>Viridiplantae</taxon>
        <taxon>Streptophyta</taxon>
        <taxon>Embryophyta</taxon>
        <taxon>Tracheophyta</taxon>
        <taxon>Spermatophyta</taxon>
        <taxon>Magnoliopsida</taxon>
        <taxon>eudicotyledons</taxon>
        <taxon>Gunneridae</taxon>
        <taxon>Pentapetalae</taxon>
        <taxon>rosids</taxon>
        <taxon>fabids</taxon>
        <taxon>Fagales</taxon>
        <taxon>Fagaceae</taxon>
        <taxon>Quercus</taxon>
    </lineage>
</organism>
<name>A0AAW0IQV1_QUESU</name>